<dbReference type="Pfam" id="PF14510">
    <property type="entry name" value="ABC_trans_N"/>
    <property type="match status" value="1"/>
</dbReference>
<dbReference type="InterPro" id="IPR043926">
    <property type="entry name" value="ABCG_dom"/>
</dbReference>
<proteinExistence type="inferred from homology"/>
<dbReference type="Gene3D" id="3.40.50.300">
    <property type="entry name" value="P-loop containing nucleotide triphosphate hydrolases"/>
    <property type="match status" value="2"/>
</dbReference>
<evidence type="ECO:0000256" key="8">
    <source>
        <dbReference type="ARBA" id="ARBA00023136"/>
    </source>
</evidence>
<gene>
    <name evidence="12" type="ORF">HDU87_003678</name>
</gene>
<dbReference type="FunFam" id="3.40.50.300:FF:000054">
    <property type="entry name" value="ABC multidrug transporter atrF"/>
    <property type="match status" value="1"/>
</dbReference>
<accession>A0AAD5TJI0</accession>
<dbReference type="PANTHER" id="PTHR19241">
    <property type="entry name" value="ATP-BINDING CASSETTE TRANSPORTER"/>
    <property type="match status" value="1"/>
</dbReference>
<feature type="region of interest" description="Disordered" evidence="9">
    <location>
        <begin position="51"/>
        <end position="72"/>
    </location>
</feature>
<feature type="transmembrane region" description="Helical" evidence="10">
    <location>
        <begin position="1523"/>
        <end position="1544"/>
    </location>
</feature>
<evidence type="ECO:0000313" key="13">
    <source>
        <dbReference type="Proteomes" id="UP001212152"/>
    </source>
</evidence>
<evidence type="ECO:0000313" key="12">
    <source>
        <dbReference type="EMBL" id="KAJ3178363.1"/>
    </source>
</evidence>
<dbReference type="PROSITE" id="PS50893">
    <property type="entry name" value="ABC_TRANSPORTER_2"/>
    <property type="match status" value="2"/>
</dbReference>
<dbReference type="CDD" id="cd03232">
    <property type="entry name" value="ABCG_PDR_domain2"/>
    <property type="match status" value="1"/>
</dbReference>
<dbReference type="GO" id="GO:0140359">
    <property type="term" value="F:ABC-type transporter activity"/>
    <property type="evidence" value="ECO:0007669"/>
    <property type="project" value="InterPro"/>
</dbReference>
<comment type="subcellular location">
    <subcellularLocation>
        <location evidence="1">Membrane</location>
        <topology evidence="1">Multi-pass membrane protein</topology>
    </subcellularLocation>
</comment>
<keyword evidence="4 10" id="KW-0812">Transmembrane</keyword>
<dbReference type="InterPro" id="IPR010929">
    <property type="entry name" value="PDR_CDR_ABC"/>
</dbReference>
<dbReference type="GO" id="GO:0016020">
    <property type="term" value="C:membrane"/>
    <property type="evidence" value="ECO:0007669"/>
    <property type="project" value="UniProtKB-SubCell"/>
</dbReference>
<dbReference type="Proteomes" id="UP001212152">
    <property type="component" value="Unassembled WGS sequence"/>
</dbReference>
<feature type="transmembrane region" description="Helical" evidence="10">
    <location>
        <begin position="687"/>
        <end position="708"/>
    </location>
</feature>
<organism evidence="12 13">
    <name type="scientific">Geranomyces variabilis</name>
    <dbReference type="NCBI Taxonomy" id="109894"/>
    <lineage>
        <taxon>Eukaryota</taxon>
        <taxon>Fungi</taxon>
        <taxon>Fungi incertae sedis</taxon>
        <taxon>Chytridiomycota</taxon>
        <taxon>Chytridiomycota incertae sedis</taxon>
        <taxon>Chytridiomycetes</taxon>
        <taxon>Spizellomycetales</taxon>
        <taxon>Powellomycetaceae</taxon>
        <taxon>Geranomyces</taxon>
    </lineage>
</organism>
<dbReference type="InterPro" id="IPR029481">
    <property type="entry name" value="ABC_trans_N"/>
</dbReference>
<feature type="domain" description="ABC transporter" evidence="11">
    <location>
        <begin position="215"/>
        <end position="463"/>
    </location>
</feature>
<dbReference type="InterPro" id="IPR003439">
    <property type="entry name" value="ABC_transporter-like_ATP-bd"/>
</dbReference>
<name>A0AAD5TJI0_9FUNG</name>
<keyword evidence="6" id="KW-0067">ATP-binding</keyword>
<evidence type="ECO:0000256" key="4">
    <source>
        <dbReference type="ARBA" id="ARBA00022692"/>
    </source>
</evidence>
<dbReference type="Pfam" id="PF19055">
    <property type="entry name" value="ABC2_membrane_7"/>
    <property type="match status" value="2"/>
</dbReference>
<comment type="similarity">
    <text evidence="2">Belongs to the ABC transporter superfamily. ABCG family. PDR (TC 3.A.1.205) subfamily.</text>
</comment>
<dbReference type="EMBL" id="JADGJQ010000027">
    <property type="protein sequence ID" value="KAJ3178363.1"/>
    <property type="molecule type" value="Genomic_DNA"/>
</dbReference>
<evidence type="ECO:0000256" key="10">
    <source>
        <dbReference type="SAM" id="Phobius"/>
    </source>
</evidence>
<keyword evidence="13" id="KW-1185">Reference proteome</keyword>
<feature type="transmembrane region" description="Helical" evidence="10">
    <location>
        <begin position="1369"/>
        <end position="1391"/>
    </location>
</feature>
<dbReference type="GO" id="GO:0005524">
    <property type="term" value="F:ATP binding"/>
    <property type="evidence" value="ECO:0007669"/>
    <property type="project" value="UniProtKB-KW"/>
</dbReference>
<dbReference type="SUPFAM" id="SSF52540">
    <property type="entry name" value="P-loop containing nucleoside triphosphate hydrolases"/>
    <property type="match status" value="2"/>
</dbReference>
<evidence type="ECO:0000259" key="11">
    <source>
        <dbReference type="PROSITE" id="PS50893"/>
    </source>
</evidence>
<evidence type="ECO:0000256" key="1">
    <source>
        <dbReference type="ARBA" id="ARBA00004141"/>
    </source>
</evidence>
<dbReference type="InterPro" id="IPR034003">
    <property type="entry name" value="ABCG_PDR_2"/>
</dbReference>
<evidence type="ECO:0000256" key="3">
    <source>
        <dbReference type="ARBA" id="ARBA00022448"/>
    </source>
</evidence>
<dbReference type="Pfam" id="PF06422">
    <property type="entry name" value="PDR_CDR"/>
    <property type="match status" value="2"/>
</dbReference>
<feature type="transmembrane region" description="Helical" evidence="10">
    <location>
        <begin position="1398"/>
        <end position="1418"/>
    </location>
</feature>
<feature type="transmembrane region" description="Helical" evidence="10">
    <location>
        <begin position="574"/>
        <end position="595"/>
    </location>
</feature>
<dbReference type="InterPro" id="IPR027417">
    <property type="entry name" value="P-loop_NTPase"/>
</dbReference>
<feature type="transmembrane region" description="Helical" evidence="10">
    <location>
        <begin position="720"/>
        <end position="740"/>
    </location>
</feature>
<keyword evidence="5" id="KW-0547">Nucleotide-binding</keyword>
<feature type="transmembrane region" description="Helical" evidence="10">
    <location>
        <begin position="1332"/>
        <end position="1357"/>
    </location>
</feature>
<dbReference type="Pfam" id="PF00005">
    <property type="entry name" value="ABC_tran"/>
    <property type="match status" value="2"/>
</dbReference>
<keyword evidence="8 10" id="KW-0472">Membrane</keyword>
<dbReference type="InterPro" id="IPR034001">
    <property type="entry name" value="ABCG_PDR_1"/>
</dbReference>
<feature type="transmembrane region" description="Helical" evidence="10">
    <location>
        <begin position="651"/>
        <end position="675"/>
    </location>
</feature>
<dbReference type="InterPro" id="IPR017871">
    <property type="entry name" value="ABC_transporter-like_CS"/>
</dbReference>
<comment type="caution">
    <text evidence="12">The sequence shown here is derived from an EMBL/GenBank/DDBJ whole genome shotgun (WGS) entry which is preliminary data.</text>
</comment>
<feature type="transmembrane region" description="Helical" evidence="10">
    <location>
        <begin position="610"/>
        <end position="630"/>
    </location>
</feature>
<dbReference type="PROSITE" id="PS00211">
    <property type="entry name" value="ABC_TRANSPORTER_1"/>
    <property type="match status" value="1"/>
</dbReference>
<dbReference type="GO" id="GO:0016887">
    <property type="term" value="F:ATP hydrolysis activity"/>
    <property type="evidence" value="ECO:0007669"/>
    <property type="project" value="InterPro"/>
</dbReference>
<evidence type="ECO:0000256" key="9">
    <source>
        <dbReference type="SAM" id="MobiDB-lite"/>
    </source>
</evidence>
<reference evidence="12" key="1">
    <citation type="submission" date="2020-05" db="EMBL/GenBank/DDBJ databases">
        <title>Phylogenomic resolution of chytrid fungi.</title>
        <authorList>
            <person name="Stajich J.E."/>
            <person name="Amses K."/>
            <person name="Simmons R."/>
            <person name="Seto K."/>
            <person name="Myers J."/>
            <person name="Bonds A."/>
            <person name="Quandt C.A."/>
            <person name="Barry K."/>
            <person name="Liu P."/>
            <person name="Grigoriev I."/>
            <person name="Longcore J.E."/>
            <person name="James T.Y."/>
        </authorList>
    </citation>
    <scope>NUCLEOTIDE SEQUENCE</scope>
    <source>
        <strain evidence="12">JEL0379</strain>
    </source>
</reference>
<feature type="transmembrane region" description="Helical" evidence="10">
    <location>
        <begin position="818"/>
        <end position="839"/>
    </location>
</feature>
<sequence length="1548" mass="170570">MSEESIPVVVEGGSQHPVTVVRTNTRGGVVWQGHLPGSSADAPETVVREIDPSDPTVPPLQPRWSRPVPSNRNTAFGEKLSVPVYLRAEDRVEDEAEAIEMAGAHDDDDDDEDANVPQMSVLARTLSVISGKSRLTNKSRRPKGIDPKKDDFDLATFLDQRMKASADAGFQVPKVTLTWKNLGVFGDPVFQPSIETVGQKALGMVNPIPAITRLVRAVTGTKRPKVTGRQILFSSSGFIKPGEMTLVLGRPGSGCSTLLRSLANMTEGLSDITGEVEYNGIDRVTFKERYSSAIAYSPEDDPHYASLTVRQTLRFALECRIGGAIAESRRTRIENTIEILIRVFGLQNCADTKVGDEIIRGCSGGEKKRVSIAEQICVQANMGFWDGSSKGLDSSSALDFVRALRTATDITQTGNVLSLYQASQDIYDLFDRVIVVSAGRVIYFGPASEAKPYFESIGFFCPTRKVTPDFLVGVTEINEREVRRGWELPLPNTAEEFEQAYRGSSVFTHMQSELQTLQQDIKSGHRGSAFDKQITANKTLIGRQDLLKTQYTTSLKQQLMACAKREVALQKGNVALIGRLFFDTVMAIVVGSAFFKLPATPAGAFSRGGAIFFGVLYNCLGALASVPLVIQGRAVSSKHKSYKLYRTYLNPVVMQFTDVPISLGMVVVWSCINYWMVGLRASAGAFFSYMVFLFAANQGFGGLVRIVASLAPNLEAATQINGIFLLFFILYTGYLIPYSSMHPWFEWVFWISPLSYGLKSLLENEFDGLTIDCTQSFIPQPGPNGGCAAIKGGTPGNPYVNGMSYLNASFGIATYNRWWNLLILFAMWIAVLMGMMAAAKYVDYAPRRYQINAWKKARGLACHLGSRNQMNEAGTGGDMERGRTGEGQVANDYRRSGQDTADLLRGAIKAEDFSWKHINYTVATKAGPKQLLNDVSGFVKAGQLTALMGSSGAGKTTLIDAITQRKTMGDLEGHIYVGQHPQGSNFKSITAYCEQQDVHNGFATVREALRFSAILRQPAEIPIEEKYAYVEKIIQILELGPLANAMIGDVGAGIGISNEQRKRVTIGVELVARPKILFLDEPSSGLDSTAAFNIIRLLRALADSGQAVLCTIHQPSAVLFQQFNSLLLLARGGKTVYFGELGQDAAILRGYFERQGAYPCPPTANVAEYILDAIGAGTAKRDNSKDWPKLWRDSAEYVEMYKTIDQLRSMGDSGAVNVRDTLNDRSARKTTFQVPFSRQLSSVWSRMLLSYWRNPAYNFGRIISQIMCALLVGFSFYQLGHGMTDMQNKVFAIFMSMTIGALLINLVQPNYIKNRSWFTREAAAGFYDWKAFAVGITTAELPFAAVAATCYFVIFYFIANLNHNSGRAFYFWIAYLMFNFFSVALGQMIAAVSPTVQFAAVLNPFFLSMQMLFVGITITKNAMPKFWSSWLYHVVPMRYFAEGVIGNELGGVPVTCTASEGTAIIPPTGLTCGQYFSQFFAAGGPGQLVSDSATDVCHFCIFRVGDDFTNTLTWSYSNRWRDFGILCLFWVFNLCVVAVLVRVYRTGR</sequence>
<evidence type="ECO:0000256" key="6">
    <source>
        <dbReference type="ARBA" id="ARBA00022840"/>
    </source>
</evidence>
<keyword evidence="7 10" id="KW-1133">Transmembrane helix</keyword>
<dbReference type="InterPro" id="IPR013525">
    <property type="entry name" value="ABC2_TM"/>
</dbReference>
<dbReference type="Pfam" id="PF01061">
    <property type="entry name" value="ABC2_membrane"/>
    <property type="match status" value="2"/>
</dbReference>
<feature type="transmembrane region" description="Helical" evidence="10">
    <location>
        <begin position="1256"/>
        <end position="1279"/>
    </location>
</feature>
<feature type="transmembrane region" description="Helical" evidence="10">
    <location>
        <begin position="1291"/>
        <end position="1312"/>
    </location>
</feature>
<dbReference type="InterPro" id="IPR003593">
    <property type="entry name" value="AAA+_ATPase"/>
</dbReference>
<evidence type="ECO:0000256" key="5">
    <source>
        <dbReference type="ARBA" id="ARBA00022741"/>
    </source>
</evidence>
<evidence type="ECO:0000256" key="7">
    <source>
        <dbReference type="ARBA" id="ARBA00022989"/>
    </source>
</evidence>
<evidence type="ECO:0000256" key="2">
    <source>
        <dbReference type="ARBA" id="ARBA00006012"/>
    </source>
</evidence>
<dbReference type="SMART" id="SM00382">
    <property type="entry name" value="AAA"/>
    <property type="match status" value="2"/>
</dbReference>
<dbReference type="CDD" id="cd03233">
    <property type="entry name" value="ABCG_PDR_domain1"/>
    <property type="match status" value="1"/>
</dbReference>
<keyword evidence="3" id="KW-0813">Transport</keyword>
<protein>
    <recommendedName>
        <fullName evidence="11">ABC transporter domain-containing protein</fullName>
    </recommendedName>
</protein>
<feature type="domain" description="ABC transporter" evidence="11">
    <location>
        <begin position="908"/>
        <end position="1157"/>
    </location>
</feature>